<dbReference type="EMBL" id="ML987195">
    <property type="protein sequence ID" value="KAF2248988.1"/>
    <property type="molecule type" value="Genomic_DNA"/>
</dbReference>
<evidence type="ECO:0000313" key="2">
    <source>
        <dbReference type="EMBL" id="KAF2248988.1"/>
    </source>
</evidence>
<proteinExistence type="predicted"/>
<feature type="domain" description="F-box" evidence="1">
    <location>
        <begin position="9"/>
        <end position="55"/>
    </location>
</feature>
<evidence type="ECO:0000313" key="3">
    <source>
        <dbReference type="Proteomes" id="UP000800094"/>
    </source>
</evidence>
<dbReference type="Gene3D" id="3.80.10.10">
    <property type="entry name" value="Ribonuclease Inhibitor"/>
    <property type="match status" value="1"/>
</dbReference>
<dbReference type="AlphaFoldDB" id="A0A6A6IG03"/>
<dbReference type="OrthoDB" id="3695593at2759"/>
<evidence type="ECO:0000259" key="1">
    <source>
        <dbReference type="PROSITE" id="PS50181"/>
    </source>
</evidence>
<sequence>MASEEEKPPCHLLRMPYEILKPILTQLEQRDLLLNVSKTCVTIWELTYALAYNRIVVEIGPTKSSSAWRPLASGHHTGLLYTRHLKIQSLYGEYEEPKHLEDLVVGGILAALKQHQLFSFALTTPTSFKRTLSVKNFIILLTTQRSIQQLGLPIIGRIRPYPRFTDYINGDTRFTQLRDLTLTILDFEAPADQLHHAFRRASNLQELQLRFICPPNARGHDLPNPLPSGKASLFLLSTVTRLAFYGFDFAAYAPQLVRTSFPCLRALAVCNCTQLASFFLNTPSSNYPALIALMVKGGSGFSAFWESRFVKGLREVRELVFNTSDACLTDATMFVRHADTLNLFLLRSSDPGCEFALVESLETLLSNCRAIRHMGLFLAWGCLGGTQTVEFEEDMLARELLNLFDGNDRLQTLALGCNLLPASYVHQHTPEGLEQLERVSPIEEAAGRELIRHFASETDLTSATGSLEYLSIRSGIQVSNSALPRNHQLRAGPSKGVKHLFTLKPEVVFKPVSKEELMARYHGDGYYFLEEYIDGLLEQSHLSFLPRDDGYASYLWDTTDG</sequence>
<dbReference type="InterPro" id="IPR032675">
    <property type="entry name" value="LRR_dom_sf"/>
</dbReference>
<dbReference type="PROSITE" id="PS50181">
    <property type="entry name" value="FBOX"/>
    <property type="match status" value="1"/>
</dbReference>
<protein>
    <recommendedName>
        <fullName evidence="1">F-box domain-containing protein</fullName>
    </recommendedName>
</protein>
<dbReference type="InterPro" id="IPR001810">
    <property type="entry name" value="F-box_dom"/>
</dbReference>
<dbReference type="RefSeq" id="XP_033683992.1">
    <property type="nucleotide sequence ID" value="XM_033833301.1"/>
</dbReference>
<reference evidence="2" key="1">
    <citation type="journal article" date="2020" name="Stud. Mycol.">
        <title>101 Dothideomycetes genomes: a test case for predicting lifestyles and emergence of pathogens.</title>
        <authorList>
            <person name="Haridas S."/>
            <person name="Albert R."/>
            <person name="Binder M."/>
            <person name="Bloem J."/>
            <person name="Labutti K."/>
            <person name="Salamov A."/>
            <person name="Andreopoulos B."/>
            <person name="Baker S."/>
            <person name="Barry K."/>
            <person name="Bills G."/>
            <person name="Bluhm B."/>
            <person name="Cannon C."/>
            <person name="Castanera R."/>
            <person name="Culley D."/>
            <person name="Daum C."/>
            <person name="Ezra D."/>
            <person name="Gonzalez J."/>
            <person name="Henrissat B."/>
            <person name="Kuo A."/>
            <person name="Liang C."/>
            <person name="Lipzen A."/>
            <person name="Lutzoni F."/>
            <person name="Magnuson J."/>
            <person name="Mondo S."/>
            <person name="Nolan M."/>
            <person name="Ohm R."/>
            <person name="Pangilinan J."/>
            <person name="Park H.-J."/>
            <person name="Ramirez L."/>
            <person name="Alfaro M."/>
            <person name="Sun H."/>
            <person name="Tritt A."/>
            <person name="Yoshinaga Y."/>
            <person name="Zwiers L.-H."/>
            <person name="Turgeon B."/>
            <person name="Goodwin S."/>
            <person name="Spatafora J."/>
            <person name="Crous P."/>
            <person name="Grigoriev I."/>
        </authorList>
    </citation>
    <scope>NUCLEOTIDE SEQUENCE</scope>
    <source>
        <strain evidence="2">CBS 122368</strain>
    </source>
</reference>
<accession>A0A6A6IG03</accession>
<name>A0A6A6IG03_9PLEO</name>
<dbReference type="GeneID" id="54586631"/>
<gene>
    <name evidence="2" type="ORF">BU26DRAFT_564674</name>
</gene>
<organism evidence="2 3">
    <name type="scientific">Trematosphaeria pertusa</name>
    <dbReference type="NCBI Taxonomy" id="390896"/>
    <lineage>
        <taxon>Eukaryota</taxon>
        <taxon>Fungi</taxon>
        <taxon>Dikarya</taxon>
        <taxon>Ascomycota</taxon>
        <taxon>Pezizomycotina</taxon>
        <taxon>Dothideomycetes</taxon>
        <taxon>Pleosporomycetidae</taxon>
        <taxon>Pleosporales</taxon>
        <taxon>Massarineae</taxon>
        <taxon>Trematosphaeriaceae</taxon>
        <taxon>Trematosphaeria</taxon>
    </lineage>
</organism>
<keyword evidence="3" id="KW-1185">Reference proteome</keyword>
<dbReference type="Proteomes" id="UP000800094">
    <property type="component" value="Unassembled WGS sequence"/>
</dbReference>